<dbReference type="OrthoDB" id="9788955at2"/>
<keyword evidence="1 4" id="KW-0113">Calvin cycle</keyword>
<dbReference type="PANTHER" id="PTHR31262:SF23">
    <property type="entry name" value="RIBULOSE BISPHOSPHATE CARBOXYLASE SMALL SUBUNIT"/>
    <property type="match status" value="1"/>
</dbReference>
<dbReference type="EMBL" id="FXAK01000001">
    <property type="protein sequence ID" value="SMF22848.1"/>
    <property type="molecule type" value="Genomic_DNA"/>
</dbReference>
<dbReference type="GO" id="GO:0016984">
    <property type="term" value="F:ribulose-bisphosphate carboxylase activity"/>
    <property type="evidence" value="ECO:0007669"/>
    <property type="project" value="UniProtKB-UniRule"/>
</dbReference>
<protein>
    <recommendedName>
        <fullName evidence="4">Ribulose bisphosphate carboxylase small subunit</fullName>
        <shortName evidence="4">RuBisCO small subunit</shortName>
    </recommendedName>
</protein>
<evidence type="ECO:0000256" key="1">
    <source>
        <dbReference type="ARBA" id="ARBA00022567"/>
    </source>
</evidence>
<comment type="similarity">
    <text evidence="4">Belongs to the RuBisCO small chain family.</text>
</comment>
<comment type="subunit">
    <text evidence="3 4">Heterohexadecamer of 8 large and 8 small subunits.</text>
</comment>
<proteinExistence type="inferred from homology"/>
<feature type="domain" description="Ribulose bisphosphate carboxylase small subunit" evidence="5">
    <location>
        <begin position="4"/>
        <end position="103"/>
    </location>
</feature>
<organism evidence="6 7">
    <name type="scientific">Azospirillum oryzae</name>
    <dbReference type="NCBI Taxonomy" id="286727"/>
    <lineage>
        <taxon>Bacteria</taxon>
        <taxon>Pseudomonadati</taxon>
        <taxon>Pseudomonadota</taxon>
        <taxon>Alphaproteobacteria</taxon>
        <taxon>Rhodospirillales</taxon>
        <taxon>Azospirillaceae</taxon>
        <taxon>Azospirillum</taxon>
    </lineage>
</organism>
<dbReference type="STRING" id="286727.SAMN02982917_1096"/>
<evidence type="ECO:0000313" key="6">
    <source>
        <dbReference type="EMBL" id="SMF22848.1"/>
    </source>
</evidence>
<evidence type="ECO:0000313" key="7">
    <source>
        <dbReference type="Proteomes" id="UP000192936"/>
    </source>
</evidence>
<dbReference type="PANTHER" id="PTHR31262">
    <property type="entry name" value="RIBULOSE BISPHOSPHATE CARBOXYLASE SMALL CHAIN 1, CHLOROPLASTIC"/>
    <property type="match status" value="1"/>
</dbReference>
<reference evidence="6 7" key="1">
    <citation type="submission" date="2017-04" db="EMBL/GenBank/DDBJ databases">
        <authorList>
            <person name="Afonso C.L."/>
            <person name="Miller P.J."/>
            <person name="Scott M.A."/>
            <person name="Spackman E."/>
            <person name="Goraichik I."/>
            <person name="Dimitrov K.M."/>
            <person name="Suarez D.L."/>
            <person name="Swayne D.E."/>
        </authorList>
    </citation>
    <scope>NUCLEOTIDE SEQUENCE [LARGE SCALE GENOMIC DNA]</scope>
    <source>
        <strain evidence="6 7">A2P</strain>
    </source>
</reference>
<dbReference type="Proteomes" id="UP000192936">
    <property type="component" value="Unassembled WGS sequence"/>
</dbReference>
<dbReference type="CDD" id="cd03527">
    <property type="entry name" value="RuBisCO_small"/>
    <property type="match status" value="1"/>
</dbReference>
<dbReference type="HAMAP" id="MF_00859">
    <property type="entry name" value="RuBisCO_S_bact"/>
    <property type="match status" value="1"/>
</dbReference>
<evidence type="ECO:0000256" key="2">
    <source>
        <dbReference type="ARBA" id="ARBA00023300"/>
    </source>
</evidence>
<dbReference type="InterPro" id="IPR024681">
    <property type="entry name" value="RuBisCO_ssu"/>
</dbReference>
<dbReference type="SMART" id="SM00961">
    <property type="entry name" value="RuBisCO_small"/>
    <property type="match status" value="1"/>
</dbReference>
<dbReference type="Pfam" id="PF00101">
    <property type="entry name" value="RuBisCO_small"/>
    <property type="match status" value="1"/>
</dbReference>
<dbReference type="InterPro" id="IPR000894">
    <property type="entry name" value="RuBisCO_ssu_dom"/>
</dbReference>
<dbReference type="AlphaFoldDB" id="A0A1X7DWH4"/>
<evidence type="ECO:0000259" key="5">
    <source>
        <dbReference type="SMART" id="SM00961"/>
    </source>
</evidence>
<dbReference type="GO" id="GO:0019253">
    <property type="term" value="P:reductive pentose-phosphate cycle"/>
    <property type="evidence" value="ECO:0007669"/>
    <property type="project" value="UniProtKB-UniRule"/>
</dbReference>
<dbReference type="InterPro" id="IPR036385">
    <property type="entry name" value="RuBisCO_ssu_sf"/>
</dbReference>
<comment type="miscellaneous">
    <text evidence="4">The basic functional RuBisCO is composed of a large chain homodimer in a 'head-to-tail' conformation. In form I RuBisCO this homodimer is arranged in a barrel-like tetramer with the small subunits forming a tetrameric 'cap' on each end of the 'barrel'.</text>
</comment>
<accession>A0A1X7DWH4</accession>
<keyword evidence="2 4" id="KW-0120">Carbon dioxide fixation</keyword>
<evidence type="ECO:0000256" key="4">
    <source>
        <dbReference type="HAMAP-Rule" id="MF_00859"/>
    </source>
</evidence>
<name>A0A1X7DWH4_9PROT</name>
<gene>
    <name evidence="4" type="primary">cbbS</name>
    <name evidence="6" type="ORF">SAMN02982917_1096</name>
</gene>
<sequence length="146" mass="16540">MRLSQGQFSFLPDLTDEEITKQVQYALDQGWAVAVEFTDDPHPRNSYWTMWGNPMFDLRDAKGVMMEIDACRTAQPDQYVKVLAFDSSHGFETVRMSYLVNRPAAEPGFELLRAEGPGRRIGYTVRSYATGRPPGERYGGETRHGA</sequence>
<comment type="function">
    <text evidence="4">RuBisCO catalyzes two reactions: the carboxylation of D-ribulose 1,5-bisphosphate, the primary event in carbon dioxide fixation, as well as the oxidative fragmentation of the pentose substrate. Both reactions occur simultaneously and in competition at the same active site. Although the small subunit is not catalytic it is essential for maximal activity.</text>
</comment>
<dbReference type="Gene3D" id="3.30.190.10">
    <property type="entry name" value="Ribulose bisphosphate carboxylase, small subunit"/>
    <property type="match status" value="1"/>
</dbReference>
<evidence type="ECO:0000256" key="3">
    <source>
        <dbReference type="ARBA" id="ARBA00038826"/>
    </source>
</evidence>
<dbReference type="SUPFAM" id="SSF55239">
    <property type="entry name" value="RuBisCO, small subunit"/>
    <property type="match status" value="1"/>
</dbReference>
<dbReference type="RefSeq" id="WP_085083003.1">
    <property type="nucleotide sequence ID" value="NZ_FXAK01000001.1"/>
</dbReference>